<feature type="transmembrane region" description="Helical" evidence="1">
    <location>
        <begin position="32"/>
        <end position="60"/>
    </location>
</feature>
<comment type="caution">
    <text evidence="3">The sequence shown here is derived from an EMBL/GenBank/DDBJ whole genome shotgun (WGS) entry which is preliminary data.</text>
</comment>
<evidence type="ECO:0000256" key="1">
    <source>
        <dbReference type="SAM" id="Phobius"/>
    </source>
</evidence>
<dbReference type="Proteomes" id="UP000241421">
    <property type="component" value="Unassembled WGS sequence"/>
</dbReference>
<name>A0A2U2I5N5_9BURK</name>
<dbReference type="Gene3D" id="3.40.30.10">
    <property type="entry name" value="Glutaredoxin"/>
    <property type="match status" value="1"/>
</dbReference>
<organism evidence="3 4">
    <name type="scientific">Massilia glaciei</name>
    <dbReference type="NCBI Taxonomy" id="1524097"/>
    <lineage>
        <taxon>Bacteria</taxon>
        <taxon>Pseudomonadati</taxon>
        <taxon>Pseudomonadota</taxon>
        <taxon>Betaproteobacteria</taxon>
        <taxon>Burkholderiales</taxon>
        <taxon>Oxalobacteraceae</taxon>
        <taxon>Telluria group</taxon>
        <taxon>Massilia</taxon>
    </lineage>
</organism>
<dbReference type="SUPFAM" id="SSF52833">
    <property type="entry name" value="Thioredoxin-like"/>
    <property type="match status" value="1"/>
</dbReference>
<evidence type="ECO:0000313" key="4">
    <source>
        <dbReference type="Proteomes" id="UP000241421"/>
    </source>
</evidence>
<evidence type="ECO:0000259" key="2">
    <source>
        <dbReference type="PROSITE" id="PS51352"/>
    </source>
</evidence>
<proteinExistence type="predicted"/>
<dbReference type="InterPro" id="IPR050553">
    <property type="entry name" value="Thioredoxin_ResA/DsbE_sf"/>
</dbReference>
<evidence type="ECO:0000313" key="3">
    <source>
        <dbReference type="EMBL" id="PWF55074.1"/>
    </source>
</evidence>
<keyword evidence="1" id="KW-1133">Transmembrane helix</keyword>
<dbReference type="GO" id="GO:0016491">
    <property type="term" value="F:oxidoreductase activity"/>
    <property type="evidence" value="ECO:0007669"/>
    <property type="project" value="InterPro"/>
</dbReference>
<sequence>MGREDALLLLRQLLRQAIKNHDELRNHLMGDLAIGLFSFPLGVLTSFAAVVTVLLLGHLGTRRGGPDIEPKLWIVIGAALLAARAVYVARFADLYLAAPVSILDIRDGGFHLKSGLLAGAVVAGWLTWRDKAGRKPILAATLAGAAVFLLVAIVQIVRPAPTLNLPQLALERIEGGSLALAGLAGKPVALNIWASWCGPCRREIPALRKAQLAHPEITFVFVNQGEAPEVVGKFLGGQNITLANVVLDRRHAVANALGAKGLPTTFFFDSKGVLQARRAGELSHATLAEKIALIQPPKPPARP</sequence>
<dbReference type="InterPro" id="IPR036249">
    <property type="entry name" value="Thioredoxin-like_sf"/>
</dbReference>
<keyword evidence="1" id="KW-0812">Transmembrane</keyword>
<dbReference type="AlphaFoldDB" id="A0A2U2I5N5"/>
<feature type="transmembrane region" description="Helical" evidence="1">
    <location>
        <begin position="72"/>
        <end position="90"/>
    </location>
</feature>
<feature type="domain" description="Thioredoxin" evidence="2">
    <location>
        <begin position="159"/>
        <end position="296"/>
    </location>
</feature>
<keyword evidence="1" id="KW-0472">Membrane</keyword>
<reference evidence="3 4" key="1">
    <citation type="submission" date="2018-04" db="EMBL/GenBank/DDBJ databases">
        <title>Massilia violaceinigra sp. nov., a novel purple-pigmented bacterium isolated from Tianshan glacier, Xinjiang, China.</title>
        <authorList>
            <person name="Wang H."/>
        </authorList>
    </citation>
    <scope>NUCLEOTIDE SEQUENCE [LARGE SCALE GENOMIC DNA]</scope>
    <source>
        <strain evidence="3 4">B448-2</strain>
    </source>
</reference>
<dbReference type="PANTHER" id="PTHR42852">
    <property type="entry name" value="THIOL:DISULFIDE INTERCHANGE PROTEIN DSBE"/>
    <property type="match status" value="1"/>
</dbReference>
<keyword evidence="4" id="KW-1185">Reference proteome</keyword>
<dbReference type="PROSITE" id="PS51352">
    <property type="entry name" value="THIOREDOXIN_2"/>
    <property type="match status" value="1"/>
</dbReference>
<feature type="transmembrane region" description="Helical" evidence="1">
    <location>
        <begin position="110"/>
        <end position="128"/>
    </location>
</feature>
<protein>
    <recommendedName>
        <fullName evidence="2">Thioredoxin domain-containing protein</fullName>
    </recommendedName>
</protein>
<dbReference type="Pfam" id="PF08534">
    <property type="entry name" value="Redoxin"/>
    <property type="match status" value="1"/>
</dbReference>
<dbReference type="InterPro" id="IPR013740">
    <property type="entry name" value="Redoxin"/>
</dbReference>
<feature type="transmembrane region" description="Helical" evidence="1">
    <location>
        <begin position="137"/>
        <end position="157"/>
    </location>
</feature>
<dbReference type="PANTHER" id="PTHR42852:SF18">
    <property type="entry name" value="CHROMOSOME UNDETERMINED SCAFFOLD_47, WHOLE GENOME SHOTGUN SEQUENCE"/>
    <property type="match status" value="1"/>
</dbReference>
<dbReference type="OrthoDB" id="9811352at2"/>
<dbReference type="InterPro" id="IPR013766">
    <property type="entry name" value="Thioredoxin_domain"/>
</dbReference>
<accession>A0A2U2I5N5</accession>
<dbReference type="EMBL" id="PXWF02000049">
    <property type="protein sequence ID" value="PWF55074.1"/>
    <property type="molecule type" value="Genomic_DNA"/>
</dbReference>
<dbReference type="CDD" id="cd02966">
    <property type="entry name" value="TlpA_like_family"/>
    <property type="match status" value="1"/>
</dbReference>
<gene>
    <name evidence="3" type="ORF">C7C56_003685</name>
</gene>